<evidence type="ECO:0000313" key="5">
    <source>
        <dbReference type="Proteomes" id="UP001152320"/>
    </source>
</evidence>
<dbReference type="PANTHER" id="PTHR14362:SF2">
    <property type="entry name" value="COILED-COIL DOMAIN-CONTAINING PROTEIN 81"/>
    <property type="match status" value="1"/>
</dbReference>
<accession>A0A9Q0YQR4</accession>
<dbReference type="Pfam" id="PF14908">
    <property type="entry name" value="HU-CCDC81_euk_1"/>
    <property type="match status" value="1"/>
</dbReference>
<feature type="compositionally biased region" description="Polar residues" evidence="1">
    <location>
        <begin position="190"/>
        <end position="208"/>
    </location>
</feature>
<feature type="domain" description="CCDC81 HU" evidence="3">
    <location>
        <begin position="103"/>
        <end position="177"/>
    </location>
</feature>
<gene>
    <name evidence="4" type="ORF">HOLleu_31810</name>
</gene>
<protein>
    <submittedName>
        <fullName evidence="4">Coiled-coil domain-containing protein 81</fullName>
    </submittedName>
</protein>
<evidence type="ECO:0000256" key="1">
    <source>
        <dbReference type="SAM" id="MobiDB-lite"/>
    </source>
</evidence>
<proteinExistence type="predicted"/>
<organism evidence="4 5">
    <name type="scientific">Holothuria leucospilota</name>
    <name type="common">Black long sea cucumber</name>
    <name type="synonym">Mertensiothuria leucospilota</name>
    <dbReference type="NCBI Taxonomy" id="206669"/>
    <lineage>
        <taxon>Eukaryota</taxon>
        <taxon>Metazoa</taxon>
        <taxon>Echinodermata</taxon>
        <taxon>Eleutherozoa</taxon>
        <taxon>Echinozoa</taxon>
        <taxon>Holothuroidea</taxon>
        <taxon>Aspidochirotacea</taxon>
        <taxon>Aspidochirotida</taxon>
        <taxon>Holothuriidae</taxon>
        <taxon>Holothuria</taxon>
    </lineage>
</organism>
<feature type="region of interest" description="Disordered" evidence="1">
    <location>
        <begin position="180"/>
        <end position="260"/>
    </location>
</feature>
<dbReference type="Proteomes" id="UP001152320">
    <property type="component" value="Chromosome 16"/>
</dbReference>
<sequence length="770" mass="86732">MTDALQEFVAEAKKNKYSAIPKLSEDDIVSVWDNVAGFVERHMALQKGVNIPGIGTFTFSQKKLDIGNNKFMLIQRPVFVLSEKFAQTHALENPKHFTPGQIPIVQLNFSALSSESPFDRDTVEGCVKEVLQAFSRAVQARRNVEFVFSGIGKLLIRDGKVKMKFFKDFINMMDGSGQLSEALRNRPDTTDSVISRASSVRPGTSNTLILPRITQGAGKDSLGLESENKESKEVMPSIQEEGDTSHEGEEGGEEEQGEDKELQFQNEEEQLDHLESGEPARSTIPTAVGISLEDGLVASSPPRGIRGSALNPSPPNSKPPSPSGELPPPKPPAGLKPPTPPHITQKRSPLRPPSGSSCGHGAGQELCYLCHQRAVNNVPVSFEAERKKKEQEQDRLLQQYQHMKDTESIIREQAQNLSNRHHSQKIAAFNLGVSEAVNSKKKQRPTSFHRSYIFHNRPFTPPKLFMQDEYASYLAEQVEAKQASKSKQKSEKDFLERLEQVQLAEELAAQREQYLRDKAAQTDMYQKALSAQIQIRDMINQSLDAEDKRMEKFNHHGNPVTNGSLTHRKGTPHPGRHLDPLTLPVPKIILPFSESEPVRFKTSDQRMVRFKPLPLPAAVPDSKEPIFGKYDATNEQLAEKRRRAIKVYQEQLKAVDQAEKMKLLKHLKQQREETDMLERTRQELIADRAARFEQSVGTRKSLEECWKEAATVKKSKEDEQRLCVQSPGVLLHEQCDQYHRCGQCQRRLTNCGESNIWSESRYISGSQLIV</sequence>
<dbReference type="InterPro" id="IPR026295">
    <property type="entry name" value="CCD81"/>
</dbReference>
<feature type="region of interest" description="Disordered" evidence="1">
    <location>
        <begin position="296"/>
        <end position="358"/>
    </location>
</feature>
<dbReference type="EMBL" id="JAIZAY010000016">
    <property type="protein sequence ID" value="KAJ8026860.1"/>
    <property type="molecule type" value="Genomic_DNA"/>
</dbReference>
<dbReference type="Pfam" id="PF18289">
    <property type="entry name" value="HU-CCDC81_euk_2"/>
    <property type="match status" value="1"/>
</dbReference>
<comment type="caution">
    <text evidence="4">The sequence shown here is derived from an EMBL/GenBank/DDBJ whole genome shotgun (WGS) entry which is preliminary data.</text>
</comment>
<dbReference type="PANTHER" id="PTHR14362">
    <property type="entry name" value="COILED-COIL DOMAIN-CONTAINING PROTEIN 81"/>
    <property type="match status" value="1"/>
</dbReference>
<evidence type="ECO:0000259" key="3">
    <source>
        <dbReference type="Pfam" id="PF18289"/>
    </source>
</evidence>
<evidence type="ECO:0000259" key="2">
    <source>
        <dbReference type="Pfam" id="PF14908"/>
    </source>
</evidence>
<reference evidence="4" key="1">
    <citation type="submission" date="2021-10" db="EMBL/GenBank/DDBJ databases">
        <title>Tropical sea cucumber genome reveals ecological adaptation and Cuvierian tubules defense mechanism.</title>
        <authorList>
            <person name="Chen T."/>
        </authorList>
    </citation>
    <scope>NUCLEOTIDE SEQUENCE</scope>
    <source>
        <strain evidence="4">Nanhai2018</strain>
        <tissue evidence="4">Muscle</tissue>
    </source>
</reference>
<feature type="domain" description="CCDC81 HU" evidence="2">
    <location>
        <begin position="8"/>
        <end position="92"/>
    </location>
</feature>
<name>A0A9Q0YQR4_HOLLE</name>
<dbReference type="InterPro" id="IPR040673">
    <property type="entry name" value="CCDC81_HU_dom_2"/>
</dbReference>
<feature type="compositionally biased region" description="Pro residues" evidence="1">
    <location>
        <begin position="312"/>
        <end position="341"/>
    </location>
</feature>
<evidence type="ECO:0000313" key="4">
    <source>
        <dbReference type="EMBL" id="KAJ8026860.1"/>
    </source>
</evidence>
<dbReference type="InterPro" id="IPR028034">
    <property type="entry name" value="HU-CCDC81"/>
</dbReference>
<dbReference type="GO" id="GO:0005815">
    <property type="term" value="C:microtubule organizing center"/>
    <property type="evidence" value="ECO:0007669"/>
    <property type="project" value="TreeGrafter"/>
</dbReference>
<dbReference type="AlphaFoldDB" id="A0A9Q0YQR4"/>
<keyword evidence="5" id="KW-1185">Reference proteome</keyword>
<feature type="region of interest" description="Disordered" evidence="1">
    <location>
        <begin position="556"/>
        <end position="580"/>
    </location>
</feature>
<feature type="compositionally biased region" description="Basic residues" evidence="1">
    <location>
        <begin position="566"/>
        <end position="575"/>
    </location>
</feature>
<dbReference type="OrthoDB" id="125906at2759"/>